<name>A0A372LJ37_9BACI</name>
<accession>A0A372LJ37</accession>
<evidence type="ECO:0000313" key="1">
    <source>
        <dbReference type="EMBL" id="RFU66417.1"/>
    </source>
</evidence>
<sequence length="96" mass="11135">MKVYSKWKKSVYLFNFFIADTIEPASDSDSKQALVTTSVLTVEGQEIWSGSIRVAFNEFGIFPVPEDLQAVKGPDSMKRMLLIELRRYIKPQWRFL</sequence>
<organism evidence="1 2">
    <name type="scientific">Peribacillus saganii</name>
    <dbReference type="NCBI Taxonomy" id="2303992"/>
    <lineage>
        <taxon>Bacteria</taxon>
        <taxon>Bacillati</taxon>
        <taxon>Bacillota</taxon>
        <taxon>Bacilli</taxon>
        <taxon>Bacillales</taxon>
        <taxon>Bacillaceae</taxon>
        <taxon>Peribacillus</taxon>
    </lineage>
</organism>
<comment type="caution">
    <text evidence="1">The sequence shown here is derived from an EMBL/GenBank/DDBJ whole genome shotgun (WGS) entry which is preliminary data.</text>
</comment>
<protein>
    <submittedName>
        <fullName evidence="1">Uncharacterized protein</fullName>
    </submittedName>
</protein>
<evidence type="ECO:0000313" key="2">
    <source>
        <dbReference type="Proteomes" id="UP000264541"/>
    </source>
</evidence>
<proteinExistence type="predicted"/>
<reference evidence="1 2" key="1">
    <citation type="submission" date="2018-08" db="EMBL/GenBank/DDBJ databases">
        <title>Bacillus chawlae sp. nov., Bacillus glennii sp. nov., and Bacillus saganii sp. nov. Isolated from the Vehicle Assembly Building at Kennedy Space Center where the Viking Spacecraft were Assembled.</title>
        <authorList>
            <person name="Seuylemezian A."/>
            <person name="Vaishampayan P."/>
        </authorList>
    </citation>
    <scope>NUCLEOTIDE SEQUENCE [LARGE SCALE GENOMIC DNA]</scope>
    <source>
        <strain evidence="1 2">V47-23a</strain>
    </source>
</reference>
<keyword evidence="2" id="KW-1185">Reference proteome</keyword>
<dbReference type="RefSeq" id="WP_117328001.1">
    <property type="nucleotide sequence ID" value="NZ_QVTE01000051.1"/>
</dbReference>
<dbReference type="OrthoDB" id="2969222at2"/>
<dbReference type="EMBL" id="QVTE01000051">
    <property type="protein sequence ID" value="RFU66417.1"/>
    <property type="molecule type" value="Genomic_DNA"/>
</dbReference>
<dbReference type="AlphaFoldDB" id="A0A372LJ37"/>
<gene>
    <name evidence="1" type="ORF">D0469_17455</name>
</gene>
<dbReference type="Proteomes" id="UP000264541">
    <property type="component" value="Unassembled WGS sequence"/>
</dbReference>